<gene>
    <name evidence="5" type="ORF">C7440_3178</name>
</gene>
<dbReference type="InterPro" id="IPR028081">
    <property type="entry name" value="Leu-bd"/>
</dbReference>
<dbReference type="AlphaFoldDB" id="A0A2U1CJ34"/>
<evidence type="ECO:0000313" key="6">
    <source>
        <dbReference type="Proteomes" id="UP000246145"/>
    </source>
</evidence>
<comment type="caution">
    <text evidence="5">The sequence shown here is derived from an EMBL/GenBank/DDBJ whole genome shotgun (WGS) entry which is preliminary data.</text>
</comment>
<protein>
    <submittedName>
        <fullName evidence="5">Amino acid/amide ABC transporter substrate-binding protein (HAAT family)</fullName>
    </submittedName>
</protein>
<evidence type="ECO:0000259" key="4">
    <source>
        <dbReference type="Pfam" id="PF13458"/>
    </source>
</evidence>
<comment type="similarity">
    <text evidence="1">Belongs to the leucine-binding protein family.</text>
</comment>
<accession>A0A2U1CJ34</accession>
<feature type="chain" id="PRO_5015533069" evidence="3">
    <location>
        <begin position="27"/>
        <end position="382"/>
    </location>
</feature>
<dbReference type="Proteomes" id="UP000246145">
    <property type="component" value="Unassembled WGS sequence"/>
</dbReference>
<keyword evidence="6" id="KW-1185">Reference proteome</keyword>
<dbReference type="Gene3D" id="3.40.50.2300">
    <property type="match status" value="2"/>
</dbReference>
<feature type="signal peptide" evidence="3">
    <location>
        <begin position="1"/>
        <end position="26"/>
    </location>
</feature>
<evidence type="ECO:0000256" key="2">
    <source>
        <dbReference type="ARBA" id="ARBA00022729"/>
    </source>
</evidence>
<dbReference type="EMBL" id="QEKO01000005">
    <property type="protein sequence ID" value="PVY61011.1"/>
    <property type="molecule type" value="Genomic_DNA"/>
</dbReference>
<dbReference type="SUPFAM" id="SSF53822">
    <property type="entry name" value="Periplasmic binding protein-like I"/>
    <property type="match status" value="1"/>
</dbReference>
<dbReference type="InterPro" id="IPR051010">
    <property type="entry name" value="BCAA_transport"/>
</dbReference>
<evidence type="ECO:0000256" key="1">
    <source>
        <dbReference type="ARBA" id="ARBA00010062"/>
    </source>
</evidence>
<organism evidence="5 6">
    <name type="scientific">Pusillimonas noertemannii</name>
    <dbReference type="NCBI Taxonomy" id="305977"/>
    <lineage>
        <taxon>Bacteria</taxon>
        <taxon>Pseudomonadati</taxon>
        <taxon>Pseudomonadota</taxon>
        <taxon>Betaproteobacteria</taxon>
        <taxon>Burkholderiales</taxon>
        <taxon>Alcaligenaceae</taxon>
        <taxon>Pusillimonas</taxon>
    </lineage>
</organism>
<dbReference type="PANTHER" id="PTHR30483:SF38">
    <property type="entry name" value="BLR7848 PROTEIN"/>
    <property type="match status" value="1"/>
</dbReference>
<feature type="domain" description="Leucine-binding protein" evidence="4">
    <location>
        <begin position="28"/>
        <end position="361"/>
    </location>
</feature>
<evidence type="ECO:0000313" key="5">
    <source>
        <dbReference type="EMBL" id="PVY61011.1"/>
    </source>
</evidence>
<dbReference type="PANTHER" id="PTHR30483">
    <property type="entry name" value="LEUCINE-SPECIFIC-BINDING PROTEIN"/>
    <property type="match status" value="1"/>
</dbReference>
<dbReference type="OrthoDB" id="5290698at2"/>
<proteinExistence type="inferred from homology"/>
<dbReference type="InterPro" id="IPR028082">
    <property type="entry name" value="Peripla_BP_I"/>
</dbReference>
<reference evidence="5 6" key="1">
    <citation type="submission" date="2018-04" db="EMBL/GenBank/DDBJ databases">
        <title>Genomic Encyclopedia of Type Strains, Phase IV (KMG-IV): sequencing the most valuable type-strain genomes for metagenomic binning, comparative biology and taxonomic classification.</title>
        <authorList>
            <person name="Goeker M."/>
        </authorList>
    </citation>
    <scope>NUCLEOTIDE SEQUENCE [LARGE SCALE GENOMIC DNA]</scope>
    <source>
        <strain evidence="5 6">DSM 10065</strain>
    </source>
</reference>
<evidence type="ECO:0000256" key="3">
    <source>
        <dbReference type="SAM" id="SignalP"/>
    </source>
</evidence>
<dbReference type="RefSeq" id="WP_017523728.1">
    <property type="nucleotide sequence ID" value="NZ_JACCEX010000005.1"/>
</dbReference>
<keyword evidence="2 3" id="KW-0732">Signal</keyword>
<sequence>MTSKKIWRATLLAASLSLGALPAAQAELTVGVVLSLTGPASGLGIPVNTGFALWPETVGGEKVKFITLDDGSDPAKAQKNVQRLISEDKVDVIIGSSTTTPAIAMGEAAAEGQTVQLAAAPAEFPEGKGTWTFRLPQSTAVMAGGVIDHMKKHGVKSFAFIGYNDAYGESWLRDLTKLANEAGIKVTTAERYARADTSVTAQALKAIATNPDAILIVASGSGAAMPHTTVVDRGYKGKIYQTHSAASRDLIRLGGKAVEGSFVVSGLAVLPEGLPDSHPSKKIAVDFVNAYEKKNGEGSRNQFAAHAYDAYLILDKVVPVALQKGKPGTQEFRTALKDALETQGSIPITQGVITYTKDDHFGFDKQAQMMLTIKDGAFAAAD</sequence>
<name>A0A2U1CJ34_9BURK</name>
<dbReference type="STRING" id="1231391.GCA_000308195_01362"/>
<dbReference type="Pfam" id="PF13458">
    <property type="entry name" value="Peripla_BP_6"/>
    <property type="match status" value="1"/>
</dbReference>
<dbReference type="CDD" id="cd06333">
    <property type="entry name" value="PBP1_ABC_RPA1789-like"/>
    <property type="match status" value="1"/>
</dbReference>